<dbReference type="FunFam" id="3.30.70.890:FF:000018">
    <property type="entry name" value="Phosphomevalonate kinase"/>
    <property type="match status" value="1"/>
</dbReference>
<dbReference type="InterPro" id="IPR036554">
    <property type="entry name" value="GHMP_kinase_C_sf"/>
</dbReference>
<sequence>MTSSIEPEAISAPGKVFLAGGYLVLDRKYTALVFGLDARIHVCIEPIQTKSGVTLHEIIVRSPQFNEAVWEYGYRLTEGNGGVSVTQLRASHDSSLNRNPFIETTLAYALTYISTHLAQPQPQIHPSSISILASSSYYSNPGTAPTPTSQFLNFDVKLSEAHKTGLGSSAALVTSFTAALLSHYLPRDVFDIEKDASLAVLHNLAQTAHCAAQGKVGSGFDIASAVYGSCLYRRFSPSLLEKHGEPGSIDFSSNLRALVDGEVQWDTEIRKAAIKMPPGLRLLMCDVDCGSETPGMVTKVLAWRKQKPEEADPIWDELQAGNEELAKELTKLAESGNQGAQDGHGRIRELFVKNRKLIRQMSKASGVPIEPREQTLLLDACSKVAGVIGGVVPGAGGYDAVVLLIEDKPDVIADLKELLKDWKVEQDSEDAVKIGNVGMLGVREDMVGVRREDPVKYRDWVHK</sequence>
<evidence type="ECO:0000256" key="15">
    <source>
        <dbReference type="PIRNR" id="PIRNR017288"/>
    </source>
</evidence>
<evidence type="ECO:0000256" key="3">
    <source>
        <dbReference type="ARBA" id="ARBA00012958"/>
    </source>
</evidence>
<dbReference type="GO" id="GO:0004631">
    <property type="term" value="F:phosphomevalonate kinase activity"/>
    <property type="evidence" value="ECO:0007669"/>
    <property type="project" value="UniProtKB-UniRule"/>
</dbReference>
<keyword evidence="11 15" id="KW-0443">Lipid metabolism</keyword>
<evidence type="ECO:0000256" key="7">
    <source>
        <dbReference type="ARBA" id="ARBA00022777"/>
    </source>
</evidence>
<evidence type="ECO:0000313" key="18">
    <source>
        <dbReference type="Proteomes" id="UP000799444"/>
    </source>
</evidence>
<evidence type="ECO:0000256" key="1">
    <source>
        <dbReference type="ARBA" id="ARBA00005017"/>
    </source>
</evidence>
<dbReference type="Proteomes" id="UP000799444">
    <property type="component" value="Unassembled WGS sequence"/>
</dbReference>
<accession>A0A9P4V072</accession>
<keyword evidence="4 15" id="KW-0444">Lipid biosynthesis</keyword>
<name>A0A9P4V072_9PLEO</name>
<dbReference type="Pfam" id="PF00288">
    <property type="entry name" value="GHMP_kinases_N"/>
    <property type="match status" value="1"/>
</dbReference>
<dbReference type="Gene3D" id="3.30.230.10">
    <property type="match status" value="1"/>
</dbReference>
<keyword evidence="6" id="KW-0547">Nucleotide-binding</keyword>
<gene>
    <name evidence="17" type="ORF">EJ04DRAFT_276869</name>
</gene>
<comment type="caution">
    <text evidence="17">The sequence shown here is derived from an EMBL/GenBank/DDBJ whole genome shotgun (WGS) entry which is preliminary data.</text>
</comment>
<evidence type="ECO:0000256" key="10">
    <source>
        <dbReference type="ARBA" id="ARBA00023011"/>
    </source>
</evidence>
<dbReference type="GO" id="GO:0006696">
    <property type="term" value="P:ergosterol biosynthetic process"/>
    <property type="evidence" value="ECO:0007669"/>
    <property type="project" value="TreeGrafter"/>
</dbReference>
<evidence type="ECO:0000256" key="14">
    <source>
        <dbReference type="ARBA" id="ARBA00029326"/>
    </source>
</evidence>
<keyword evidence="12" id="KW-1207">Sterol metabolism</keyword>
<keyword evidence="8" id="KW-0067">ATP-binding</keyword>
<dbReference type="OrthoDB" id="10262935at2759"/>
<dbReference type="GO" id="GO:0005524">
    <property type="term" value="F:ATP binding"/>
    <property type="evidence" value="ECO:0007669"/>
    <property type="project" value="UniProtKB-UniRule"/>
</dbReference>
<comment type="catalytic activity">
    <reaction evidence="14">
        <text>(R)-5-phosphomevalonate + ATP = (R)-5-diphosphomevalonate + ADP</text>
        <dbReference type="Rhea" id="RHEA:16341"/>
        <dbReference type="ChEBI" id="CHEBI:30616"/>
        <dbReference type="ChEBI" id="CHEBI:57557"/>
        <dbReference type="ChEBI" id="CHEBI:58146"/>
        <dbReference type="ChEBI" id="CHEBI:456216"/>
        <dbReference type="EC" id="2.7.4.2"/>
    </reaction>
    <physiologicalReaction direction="left-to-right" evidence="14">
        <dbReference type="Rhea" id="RHEA:16342"/>
    </physiologicalReaction>
</comment>
<proteinExistence type="inferred from homology"/>
<comment type="similarity">
    <text evidence="2 15">Belongs to the GHMP kinase family. Mevalonate kinase subfamily.</text>
</comment>
<organism evidence="17 18">
    <name type="scientific">Polyplosphaeria fusca</name>
    <dbReference type="NCBI Taxonomy" id="682080"/>
    <lineage>
        <taxon>Eukaryota</taxon>
        <taxon>Fungi</taxon>
        <taxon>Dikarya</taxon>
        <taxon>Ascomycota</taxon>
        <taxon>Pezizomycotina</taxon>
        <taxon>Dothideomycetes</taxon>
        <taxon>Pleosporomycetidae</taxon>
        <taxon>Pleosporales</taxon>
        <taxon>Tetraplosphaeriaceae</taxon>
        <taxon>Polyplosphaeria</taxon>
    </lineage>
</organism>
<evidence type="ECO:0000256" key="13">
    <source>
        <dbReference type="ARBA" id="ARBA00023221"/>
    </source>
</evidence>
<keyword evidence="10" id="KW-0756">Sterol biosynthesis</keyword>
<dbReference type="InterPro" id="IPR006204">
    <property type="entry name" value="GHMP_kinase_N_dom"/>
</dbReference>
<keyword evidence="13 15" id="KW-0753">Steroid metabolism</keyword>
<keyword evidence="18" id="KW-1185">Reference proteome</keyword>
<dbReference type="Gene3D" id="3.30.70.890">
    <property type="entry name" value="GHMP kinase, C-terminal domain"/>
    <property type="match status" value="1"/>
</dbReference>
<dbReference type="InterPro" id="IPR035102">
    <property type="entry name" value="Phosphomevalonate_kinase"/>
</dbReference>
<evidence type="ECO:0000256" key="5">
    <source>
        <dbReference type="ARBA" id="ARBA00022679"/>
    </source>
</evidence>
<dbReference type="GO" id="GO:0019287">
    <property type="term" value="P:isopentenyl diphosphate biosynthetic process, mevalonate pathway"/>
    <property type="evidence" value="ECO:0007669"/>
    <property type="project" value="UniProtKB-UniRule"/>
</dbReference>
<keyword evidence="9 15" id="KW-0752">Steroid biosynthesis</keyword>
<dbReference type="PANTHER" id="PTHR31814:SF2">
    <property type="entry name" value="PHOSPHOMEVALONATE KINASE"/>
    <property type="match status" value="1"/>
</dbReference>
<dbReference type="AlphaFoldDB" id="A0A9P4V072"/>
<protein>
    <recommendedName>
        <fullName evidence="3 15">Phosphomevalonate kinase</fullName>
        <ecNumber evidence="3 15">2.7.4.2</ecNumber>
    </recommendedName>
</protein>
<evidence type="ECO:0000313" key="17">
    <source>
        <dbReference type="EMBL" id="KAF2733169.1"/>
    </source>
</evidence>
<comment type="pathway">
    <text evidence="1 15">Isoprenoid biosynthesis; isopentenyl diphosphate biosynthesis via mevalonate pathway; isopentenyl diphosphate from (R)-mevalonate: step 2/3.</text>
</comment>
<dbReference type="EMBL" id="ML996165">
    <property type="protein sequence ID" value="KAF2733169.1"/>
    <property type="molecule type" value="Genomic_DNA"/>
</dbReference>
<dbReference type="EC" id="2.7.4.2" evidence="3 15"/>
<evidence type="ECO:0000256" key="9">
    <source>
        <dbReference type="ARBA" id="ARBA00022955"/>
    </source>
</evidence>
<evidence type="ECO:0000259" key="16">
    <source>
        <dbReference type="Pfam" id="PF00288"/>
    </source>
</evidence>
<evidence type="ECO:0000256" key="12">
    <source>
        <dbReference type="ARBA" id="ARBA00023166"/>
    </source>
</evidence>
<feature type="domain" description="GHMP kinase N-terminal" evidence="16">
    <location>
        <begin position="162"/>
        <end position="228"/>
    </location>
</feature>
<reference evidence="17" key="1">
    <citation type="journal article" date="2020" name="Stud. Mycol.">
        <title>101 Dothideomycetes genomes: a test case for predicting lifestyles and emergence of pathogens.</title>
        <authorList>
            <person name="Haridas S."/>
            <person name="Albert R."/>
            <person name="Binder M."/>
            <person name="Bloem J."/>
            <person name="Labutti K."/>
            <person name="Salamov A."/>
            <person name="Andreopoulos B."/>
            <person name="Baker S."/>
            <person name="Barry K."/>
            <person name="Bills G."/>
            <person name="Bluhm B."/>
            <person name="Cannon C."/>
            <person name="Castanera R."/>
            <person name="Culley D."/>
            <person name="Daum C."/>
            <person name="Ezra D."/>
            <person name="Gonzalez J."/>
            <person name="Henrissat B."/>
            <person name="Kuo A."/>
            <person name="Liang C."/>
            <person name="Lipzen A."/>
            <person name="Lutzoni F."/>
            <person name="Magnuson J."/>
            <person name="Mondo S."/>
            <person name="Nolan M."/>
            <person name="Ohm R."/>
            <person name="Pangilinan J."/>
            <person name="Park H.-J."/>
            <person name="Ramirez L."/>
            <person name="Alfaro M."/>
            <person name="Sun H."/>
            <person name="Tritt A."/>
            <person name="Yoshinaga Y."/>
            <person name="Zwiers L.-H."/>
            <person name="Turgeon B."/>
            <person name="Goodwin S."/>
            <person name="Spatafora J."/>
            <person name="Crous P."/>
            <person name="Grigoriev I."/>
        </authorList>
    </citation>
    <scope>NUCLEOTIDE SEQUENCE</scope>
    <source>
        <strain evidence="17">CBS 125425</strain>
    </source>
</reference>
<dbReference type="GO" id="GO:0010142">
    <property type="term" value="P:farnesyl diphosphate biosynthetic process, mevalonate pathway"/>
    <property type="evidence" value="ECO:0007669"/>
    <property type="project" value="TreeGrafter"/>
</dbReference>
<dbReference type="InterPro" id="IPR020568">
    <property type="entry name" value="Ribosomal_Su5_D2-typ_SF"/>
</dbReference>
<dbReference type="SUPFAM" id="SSF54211">
    <property type="entry name" value="Ribosomal protein S5 domain 2-like"/>
    <property type="match status" value="1"/>
</dbReference>
<dbReference type="GO" id="GO:0005777">
    <property type="term" value="C:peroxisome"/>
    <property type="evidence" value="ECO:0007669"/>
    <property type="project" value="TreeGrafter"/>
</dbReference>
<keyword evidence="5 15" id="KW-0808">Transferase</keyword>
<evidence type="ECO:0000256" key="8">
    <source>
        <dbReference type="ARBA" id="ARBA00022840"/>
    </source>
</evidence>
<evidence type="ECO:0000256" key="6">
    <source>
        <dbReference type="ARBA" id="ARBA00022741"/>
    </source>
</evidence>
<dbReference type="SUPFAM" id="SSF55060">
    <property type="entry name" value="GHMP Kinase, C-terminal domain"/>
    <property type="match status" value="1"/>
</dbReference>
<evidence type="ECO:0000256" key="2">
    <source>
        <dbReference type="ARBA" id="ARBA00006495"/>
    </source>
</evidence>
<dbReference type="PIRSF" id="PIRSF017288">
    <property type="entry name" value="PMK_GHMP_euk"/>
    <property type="match status" value="1"/>
</dbReference>
<dbReference type="InterPro" id="IPR014721">
    <property type="entry name" value="Ribsml_uS5_D2-typ_fold_subgr"/>
</dbReference>
<dbReference type="InterPro" id="IPR016005">
    <property type="entry name" value="Erg8"/>
</dbReference>
<dbReference type="PANTHER" id="PTHR31814">
    <property type="match status" value="1"/>
</dbReference>
<evidence type="ECO:0000256" key="4">
    <source>
        <dbReference type="ARBA" id="ARBA00022516"/>
    </source>
</evidence>
<keyword evidence="7 15" id="KW-0418">Kinase</keyword>
<evidence type="ECO:0000256" key="11">
    <source>
        <dbReference type="ARBA" id="ARBA00023098"/>
    </source>
</evidence>